<evidence type="ECO:0000256" key="7">
    <source>
        <dbReference type="ARBA" id="ARBA00022516"/>
    </source>
</evidence>
<comment type="cofactor">
    <cofactor evidence="2">
        <name>Mn(2+)</name>
        <dbReference type="ChEBI" id="CHEBI:29035"/>
    </cofactor>
</comment>
<evidence type="ECO:0000256" key="6">
    <source>
        <dbReference type="ARBA" id="ARBA00022475"/>
    </source>
</evidence>
<evidence type="ECO:0000313" key="19">
    <source>
        <dbReference type="EMBL" id="TDO47305.1"/>
    </source>
</evidence>
<keyword evidence="20" id="KW-1185">Reference proteome</keyword>
<comment type="subcellular location">
    <subcellularLocation>
        <location evidence="3">Cell inner membrane</location>
        <topology evidence="3">Multi-pass membrane protein</topology>
    </subcellularLocation>
</comment>
<keyword evidence="11 18" id="KW-1133">Transmembrane helix</keyword>
<comment type="catalytic activity">
    <reaction evidence="1">
        <text>a CDP-1,2-diacyl-sn-glycerol + choline = a 1,2-diacyl-sn-glycero-3-phosphocholine + CMP + H(+)</text>
        <dbReference type="Rhea" id="RHEA:14597"/>
        <dbReference type="ChEBI" id="CHEBI:15354"/>
        <dbReference type="ChEBI" id="CHEBI:15378"/>
        <dbReference type="ChEBI" id="CHEBI:57643"/>
        <dbReference type="ChEBI" id="CHEBI:58332"/>
        <dbReference type="ChEBI" id="CHEBI:60377"/>
        <dbReference type="EC" id="2.7.8.24"/>
    </reaction>
</comment>
<dbReference type="InterPro" id="IPR043130">
    <property type="entry name" value="CDP-OH_PTrfase_TM_dom"/>
</dbReference>
<feature type="transmembrane region" description="Helical" evidence="18">
    <location>
        <begin position="134"/>
        <end position="153"/>
    </location>
</feature>
<name>A0A4R6KB52_9ACTN</name>
<dbReference type="GO" id="GO:0050520">
    <property type="term" value="F:phosphatidylcholine synthase activity"/>
    <property type="evidence" value="ECO:0007669"/>
    <property type="project" value="UniProtKB-EC"/>
</dbReference>
<evidence type="ECO:0000256" key="10">
    <source>
        <dbReference type="ARBA" id="ARBA00022692"/>
    </source>
</evidence>
<keyword evidence="10 18" id="KW-0812">Transmembrane</keyword>
<evidence type="ECO:0000256" key="18">
    <source>
        <dbReference type="SAM" id="Phobius"/>
    </source>
</evidence>
<evidence type="ECO:0000256" key="16">
    <source>
        <dbReference type="ARBA" id="ARBA00023264"/>
    </source>
</evidence>
<keyword evidence="13 18" id="KW-0472">Membrane</keyword>
<feature type="transmembrane region" description="Helical" evidence="18">
    <location>
        <begin position="82"/>
        <end position="99"/>
    </location>
</feature>
<evidence type="ECO:0000256" key="15">
    <source>
        <dbReference type="ARBA" id="ARBA00023211"/>
    </source>
</evidence>
<evidence type="ECO:0000256" key="17">
    <source>
        <dbReference type="ARBA" id="ARBA00033321"/>
    </source>
</evidence>
<dbReference type="InterPro" id="IPR026027">
    <property type="entry name" value="PcS"/>
</dbReference>
<evidence type="ECO:0000256" key="9">
    <source>
        <dbReference type="ARBA" id="ARBA00022679"/>
    </source>
</evidence>
<dbReference type="EMBL" id="SNWQ01000009">
    <property type="protein sequence ID" value="TDO47305.1"/>
    <property type="molecule type" value="Genomic_DNA"/>
</dbReference>
<dbReference type="PIRSF" id="PIRSF000851">
    <property type="entry name" value="PcS"/>
    <property type="match status" value="1"/>
</dbReference>
<dbReference type="AlphaFoldDB" id="A0A4R6KB52"/>
<keyword evidence="9" id="KW-0808">Transferase</keyword>
<dbReference type="GO" id="GO:0005886">
    <property type="term" value="C:plasma membrane"/>
    <property type="evidence" value="ECO:0007669"/>
    <property type="project" value="UniProtKB-SubCell"/>
</dbReference>
<keyword evidence="6" id="KW-1003">Cell membrane</keyword>
<evidence type="ECO:0000313" key="20">
    <source>
        <dbReference type="Proteomes" id="UP000295388"/>
    </source>
</evidence>
<evidence type="ECO:0000256" key="1">
    <source>
        <dbReference type="ARBA" id="ARBA00000958"/>
    </source>
</evidence>
<evidence type="ECO:0000256" key="13">
    <source>
        <dbReference type="ARBA" id="ARBA00023136"/>
    </source>
</evidence>
<dbReference type="RefSeq" id="WP_133801677.1">
    <property type="nucleotide sequence ID" value="NZ_SNWQ01000009.1"/>
</dbReference>
<evidence type="ECO:0000256" key="5">
    <source>
        <dbReference type="ARBA" id="ARBA00015623"/>
    </source>
</evidence>
<evidence type="ECO:0000256" key="11">
    <source>
        <dbReference type="ARBA" id="ARBA00022989"/>
    </source>
</evidence>
<evidence type="ECO:0000256" key="4">
    <source>
        <dbReference type="ARBA" id="ARBA00013195"/>
    </source>
</evidence>
<evidence type="ECO:0000256" key="12">
    <source>
        <dbReference type="ARBA" id="ARBA00023098"/>
    </source>
</evidence>
<reference evidence="19 20" key="1">
    <citation type="submission" date="2019-03" db="EMBL/GenBank/DDBJ databases">
        <title>Genomic Encyclopedia of Type Strains, Phase III (KMG-III): the genomes of soil and plant-associated and newly described type strains.</title>
        <authorList>
            <person name="Whitman W."/>
        </authorList>
    </citation>
    <scope>NUCLEOTIDE SEQUENCE [LARGE SCALE GENOMIC DNA]</scope>
    <source>
        <strain evidence="19 20">VKM Ac-2527</strain>
    </source>
</reference>
<comment type="caution">
    <text evidence="19">The sequence shown here is derived from an EMBL/GenBank/DDBJ whole genome shotgun (WGS) entry which is preliminary data.</text>
</comment>
<keyword evidence="15" id="KW-0464">Manganese</keyword>
<dbReference type="Gene3D" id="1.20.120.1760">
    <property type="match status" value="1"/>
</dbReference>
<gene>
    <name evidence="19" type="ORF">EV643_109198</name>
</gene>
<evidence type="ECO:0000256" key="8">
    <source>
        <dbReference type="ARBA" id="ARBA00022519"/>
    </source>
</evidence>
<sequence>MREPFAGSTRLRLAGLALHAYTASGTVLALLIVIAAIDGDAVRALWLGLAALIIDGTDGMLARRLRVKETLPWFDGAMLDNIVDYLTYAFAPIVLLWTGGYLPDGYGALLAALPLLASSYQFCRVDAKTDDHFFLGFPSYWNVVAFYVVILGLGPVATAAILVICSILVFVPVKYVYPSRTKAFRSTNLLATAIWLVSYAVLLAQMPDPSPIVVVLSLAYLVYYGALSLYLTFWVPRRKVA</sequence>
<feature type="transmembrane region" description="Helical" evidence="18">
    <location>
        <begin position="43"/>
        <end position="61"/>
    </location>
</feature>
<accession>A0A4R6KB52</accession>
<keyword evidence="12" id="KW-0443">Lipid metabolism</keyword>
<keyword evidence="16" id="KW-1208">Phospholipid metabolism</keyword>
<keyword evidence="7" id="KW-0444">Lipid biosynthesis</keyword>
<dbReference type="OrthoDB" id="350520at2"/>
<dbReference type="GO" id="GO:0008654">
    <property type="term" value="P:phospholipid biosynthetic process"/>
    <property type="evidence" value="ECO:0007669"/>
    <property type="project" value="UniProtKB-KW"/>
</dbReference>
<organism evidence="19 20">
    <name type="scientific">Kribbella caucasensis</name>
    <dbReference type="NCBI Taxonomy" id="2512215"/>
    <lineage>
        <taxon>Bacteria</taxon>
        <taxon>Bacillati</taxon>
        <taxon>Actinomycetota</taxon>
        <taxon>Actinomycetes</taxon>
        <taxon>Propionibacteriales</taxon>
        <taxon>Kribbellaceae</taxon>
        <taxon>Kribbella</taxon>
    </lineage>
</organism>
<keyword evidence="14" id="KW-0594">Phospholipid biosynthesis</keyword>
<feature type="transmembrane region" description="Helical" evidence="18">
    <location>
        <begin position="189"/>
        <end position="206"/>
    </location>
</feature>
<evidence type="ECO:0000256" key="2">
    <source>
        <dbReference type="ARBA" id="ARBA00001936"/>
    </source>
</evidence>
<evidence type="ECO:0000256" key="3">
    <source>
        <dbReference type="ARBA" id="ARBA00004429"/>
    </source>
</evidence>
<feature type="transmembrane region" description="Helical" evidence="18">
    <location>
        <begin position="212"/>
        <end position="235"/>
    </location>
</feature>
<dbReference type="Proteomes" id="UP000295388">
    <property type="component" value="Unassembled WGS sequence"/>
</dbReference>
<dbReference type="EC" id="2.7.8.24" evidence="4"/>
<proteinExistence type="predicted"/>
<evidence type="ECO:0000256" key="14">
    <source>
        <dbReference type="ARBA" id="ARBA00023209"/>
    </source>
</evidence>
<feature type="transmembrane region" description="Helical" evidence="18">
    <location>
        <begin position="12"/>
        <end position="37"/>
    </location>
</feature>
<keyword evidence="8" id="KW-0997">Cell inner membrane</keyword>
<protein>
    <recommendedName>
        <fullName evidence="5">Phosphatidylcholine synthase</fullName>
        <ecNumber evidence="4">2.7.8.24</ecNumber>
    </recommendedName>
    <alternativeName>
        <fullName evidence="17">CDP-diglyceride-choline O-phosphatidyltransferase</fullName>
    </alternativeName>
</protein>